<dbReference type="Pfam" id="PF00753">
    <property type="entry name" value="Lactamase_B"/>
    <property type="match status" value="1"/>
</dbReference>
<name>A0A382DW19_9ZZZZ</name>
<dbReference type="Gene3D" id="3.60.15.10">
    <property type="entry name" value="Ribonuclease Z/Hydroxyacylglutathione hydrolase-like"/>
    <property type="match status" value="1"/>
</dbReference>
<evidence type="ECO:0000259" key="1">
    <source>
        <dbReference type="SMART" id="SM00849"/>
    </source>
</evidence>
<accession>A0A382DW19</accession>
<dbReference type="PANTHER" id="PTHR46233">
    <property type="entry name" value="HYDROXYACYLGLUTATHIONE HYDROLASE GLOC"/>
    <property type="match status" value="1"/>
</dbReference>
<dbReference type="InterPro" id="IPR051453">
    <property type="entry name" value="MBL_Glyoxalase_II"/>
</dbReference>
<dbReference type="EMBL" id="UINC01041267">
    <property type="protein sequence ID" value="SVB42302.1"/>
    <property type="molecule type" value="Genomic_DNA"/>
</dbReference>
<dbReference type="CDD" id="cd06262">
    <property type="entry name" value="metallo-hydrolase-like_MBL-fold"/>
    <property type="match status" value="1"/>
</dbReference>
<proteinExistence type="predicted"/>
<dbReference type="SUPFAM" id="SSF56281">
    <property type="entry name" value="Metallo-hydrolase/oxidoreductase"/>
    <property type="match status" value="1"/>
</dbReference>
<dbReference type="InterPro" id="IPR001279">
    <property type="entry name" value="Metallo-B-lactamas"/>
</dbReference>
<gene>
    <name evidence="2" type="ORF">METZ01_LOCUS195156</name>
</gene>
<dbReference type="PANTHER" id="PTHR46233:SF1">
    <property type="entry name" value="CONSERVED PROTEIN"/>
    <property type="match status" value="1"/>
</dbReference>
<dbReference type="InterPro" id="IPR036866">
    <property type="entry name" value="RibonucZ/Hydroxyglut_hydro"/>
</dbReference>
<feature type="domain" description="Metallo-beta-lactamase" evidence="1">
    <location>
        <begin position="21"/>
        <end position="179"/>
    </location>
</feature>
<sequence>MKPHYTGSQFTIHKITCGPYDNNAYIVICNRTNESLLIDTPAEPSVLVALASTTQVKYIAITHNHMDHLLGFEEVTEAFQAKIAIGESDSNELSVAPDLFLEDGKEISVGDLSVRAIHTPGHTKGSTCLLLDGHLFTGDTLFPGGPGKTKTSDNLKEIIESITSRLFILGDDVSFYPGHGDDGLLGTARKEYEIYSSKTHPDDLFGDVEWLKS</sequence>
<reference evidence="2" key="1">
    <citation type="submission" date="2018-05" db="EMBL/GenBank/DDBJ databases">
        <authorList>
            <person name="Lanie J.A."/>
            <person name="Ng W.-L."/>
            <person name="Kazmierczak K.M."/>
            <person name="Andrzejewski T.M."/>
            <person name="Davidsen T.M."/>
            <person name="Wayne K.J."/>
            <person name="Tettelin H."/>
            <person name="Glass J.I."/>
            <person name="Rusch D."/>
            <person name="Podicherti R."/>
            <person name="Tsui H.-C.T."/>
            <person name="Winkler M.E."/>
        </authorList>
    </citation>
    <scope>NUCLEOTIDE SEQUENCE</scope>
</reference>
<protein>
    <recommendedName>
        <fullName evidence="1">Metallo-beta-lactamase domain-containing protein</fullName>
    </recommendedName>
</protein>
<dbReference type="AlphaFoldDB" id="A0A382DW19"/>
<evidence type="ECO:0000313" key="2">
    <source>
        <dbReference type="EMBL" id="SVB42302.1"/>
    </source>
</evidence>
<dbReference type="SMART" id="SM00849">
    <property type="entry name" value="Lactamase_B"/>
    <property type="match status" value="1"/>
</dbReference>
<organism evidence="2">
    <name type="scientific">marine metagenome</name>
    <dbReference type="NCBI Taxonomy" id="408172"/>
    <lineage>
        <taxon>unclassified sequences</taxon>
        <taxon>metagenomes</taxon>
        <taxon>ecological metagenomes</taxon>
    </lineage>
</organism>